<comment type="caution">
    <text evidence="3">The sequence shown here is derived from an EMBL/GenBank/DDBJ whole genome shotgun (WGS) entry which is preliminary data.</text>
</comment>
<dbReference type="RefSeq" id="WP_211550121.1">
    <property type="nucleotide sequence ID" value="NZ_JAGTUF010000015.1"/>
</dbReference>
<evidence type="ECO:0000313" key="3">
    <source>
        <dbReference type="EMBL" id="MBR9972900.1"/>
    </source>
</evidence>
<dbReference type="SUPFAM" id="SSF48452">
    <property type="entry name" value="TPR-like"/>
    <property type="match status" value="1"/>
</dbReference>
<evidence type="ECO:0000313" key="4">
    <source>
        <dbReference type="Proteomes" id="UP000680714"/>
    </source>
</evidence>
<name>A0ABS5IET1_9PROT</name>
<organism evidence="3 4">
    <name type="scientific">Magnetospirillum sulfuroxidans</name>
    <dbReference type="NCBI Taxonomy" id="611300"/>
    <lineage>
        <taxon>Bacteria</taxon>
        <taxon>Pseudomonadati</taxon>
        <taxon>Pseudomonadota</taxon>
        <taxon>Alphaproteobacteria</taxon>
        <taxon>Rhodospirillales</taxon>
        <taxon>Rhodospirillaceae</taxon>
        <taxon>Magnetospirillum</taxon>
    </lineage>
</organism>
<evidence type="ECO:0000259" key="2">
    <source>
        <dbReference type="Pfam" id="PF12770"/>
    </source>
</evidence>
<reference evidence="3 4" key="1">
    <citation type="submission" date="2021-04" db="EMBL/GenBank/DDBJ databases">
        <title>Magnetospirillum sulfuroxidans sp. nov., a facultative chemolithoautotrophic sulfur-oxidizing alphaproteobacterium isolated from freshwater sediment and proposals for Paramagetospirillum gen. nov., and Magnetospirillaceae fam. nov.</title>
        <authorList>
            <person name="Koziaeva V."/>
            <person name="Geelhoed J.S."/>
            <person name="Sorokin D.Y."/>
            <person name="Grouzdev D.S."/>
        </authorList>
    </citation>
    <scope>NUCLEOTIDE SEQUENCE [LARGE SCALE GENOMIC DNA]</scope>
    <source>
        <strain evidence="3 4">J10</strain>
    </source>
</reference>
<sequence length="1388" mass="154018">MSAENEAEKLYQEGMRYLKSGAQKIAAKKFRQCLERNPTHRGAAAALRKDDGSVIISTKPASQFSESNKKEIDPDFENGDWIHRFFSLRFVFEDKRLAKINYPRVRPEVDMLSLEVVSRNLSEDDIYMFLSYLSAMRHGRLHEGKDALAGLLLKHKSRVANFSYPDNSIIDGVDFDREVSCESLLNRYCAGSEAVKNILFLSYTGEYDEAARLAHSSDDKYTDPRIFHLLGCLQRESFDATINYMDASIIIGDTVDGLSYVSKACLLRDHHKYQDAERFFIKALRRSNGIFTLFEYGACLLRQHKYELAISFIEMSIKKEIEGRLLMRRSGAFNDSQRMPVLSSWRASDASCSTFHQAIAYCLSSLGRHLEAELNLIAAGFLNPFHSDVSEYLLSSLYGQRRFDAAIAAYRTCGDEFSKSCYGLLQGANAERARKNDVDANKLFSAAVSSGDFKKTRVVRGLSLVSGVGSYDAHGGRQISSGIGASGARAHIRVGRGNVSFYGAPSEGIFICASGDLSGLQPSDADTFFTLSPRDSFYFVAIALQFSEEYVHTRKYTGNGKKDDVISVSYGDEKLFLQAVDYPKIVQKLESKISIATSKAIGLAIYFQKICCDDCFCIYEAIGNIRLVCGLDKIAEQAYPVLREFARAHIHLYDLFSNRAEIWPSFEDQAHWLAIPGLAEETYNEISAYYRTAPDGIRDLDKALEMAELAAKSAELATDPELPFYVAELASTLMKAFGASDDPVLRDRAFAILDRLIEGGHLDVVANQMAVMVEDAGKLVERKRFAEATALFAKLGEVARILRRALPRREDKEQWIGATEKLARLAAHAEQMQGHADKAVSWLEGEQASLQGDILRLFEIDLDAHLSGAELQDLRKRYDDARTRWTSTVQAKNGDAATVKAAWADLERSVAELEKIPGLERHFSPPDASAARAAAQATGKPLVYLSVTSFSGWAFIVPPDGTITAERLAAPGWEIENRLQAHLNLYGDFSTALQAWETLEAADGFNELRRANHVALAWIGEAESADVARAILETKITPYLDDLEQLSDWLAGMTAPLADAVSKAGFASMLMVPCGPLVLLPLQVAGYRSPLQRRLRRLMTALRLGKAVNRWPWLAARCGLTKPTDALLDKLSIAFSPNASVLLRRNRTKSAPTEAYGLWDNSIAGAEAAVLEISGRHSPFVAEANNHQVPEEVLRRLRSCRRFEYIGHGTAVGGPDGLDRSGLGWEASHVGWRRLSIRSLLTQRLPDLEYAGLTCCDGARANHDLPAEVVMLPSVFLHAGVETVTAHSWTVLSTHAIELTRRFHQRWAANPDADRAELQRQVQIDYRNANIPAIPENTGTHALEIGVVTEEEAMAEISKKGSCKHRDPTQRLSSSHPYCWASVQCWGG</sequence>
<dbReference type="Gene3D" id="1.25.40.10">
    <property type="entry name" value="Tetratricopeptide repeat domain"/>
    <property type="match status" value="1"/>
</dbReference>
<proteinExistence type="predicted"/>
<dbReference type="EMBL" id="JAGTUF010000015">
    <property type="protein sequence ID" value="MBR9972900.1"/>
    <property type="molecule type" value="Genomic_DNA"/>
</dbReference>
<dbReference type="Pfam" id="PF12770">
    <property type="entry name" value="CHAT"/>
    <property type="match status" value="1"/>
</dbReference>
<accession>A0ABS5IET1</accession>
<protein>
    <submittedName>
        <fullName evidence="3">CHAT domain-containing protein</fullName>
    </submittedName>
</protein>
<feature type="repeat" description="TPR" evidence="1">
    <location>
        <begin position="7"/>
        <end position="40"/>
    </location>
</feature>
<dbReference type="InterPro" id="IPR019734">
    <property type="entry name" value="TPR_rpt"/>
</dbReference>
<keyword evidence="4" id="KW-1185">Reference proteome</keyword>
<dbReference type="InterPro" id="IPR024983">
    <property type="entry name" value="CHAT_dom"/>
</dbReference>
<dbReference type="PROSITE" id="PS50005">
    <property type="entry name" value="TPR"/>
    <property type="match status" value="1"/>
</dbReference>
<dbReference type="Proteomes" id="UP000680714">
    <property type="component" value="Unassembled WGS sequence"/>
</dbReference>
<gene>
    <name evidence="3" type="ORF">KEC16_14345</name>
</gene>
<keyword evidence="1" id="KW-0802">TPR repeat</keyword>
<evidence type="ECO:0000256" key="1">
    <source>
        <dbReference type="PROSITE-ProRule" id="PRU00339"/>
    </source>
</evidence>
<dbReference type="InterPro" id="IPR011990">
    <property type="entry name" value="TPR-like_helical_dom_sf"/>
</dbReference>
<feature type="domain" description="CHAT" evidence="2">
    <location>
        <begin position="1044"/>
        <end position="1387"/>
    </location>
</feature>